<dbReference type="Pfam" id="PF20867">
    <property type="entry name" value="UVSSA_N"/>
    <property type="match status" value="1"/>
</dbReference>
<evidence type="ECO:0008006" key="4">
    <source>
        <dbReference type="Google" id="ProtNLM"/>
    </source>
</evidence>
<dbReference type="OrthoDB" id="514381at2759"/>
<feature type="region of interest" description="Disordered" evidence="1">
    <location>
        <begin position="216"/>
        <end position="239"/>
    </location>
</feature>
<dbReference type="Proteomes" id="UP000007264">
    <property type="component" value="Unassembled WGS sequence"/>
</dbReference>
<dbReference type="GO" id="GO:0009411">
    <property type="term" value="P:response to UV"/>
    <property type="evidence" value="ECO:0007669"/>
    <property type="project" value="InterPro"/>
</dbReference>
<feature type="region of interest" description="Disordered" evidence="1">
    <location>
        <begin position="695"/>
        <end position="718"/>
    </location>
</feature>
<dbReference type="SUPFAM" id="SSF48464">
    <property type="entry name" value="ENTH/VHS domain"/>
    <property type="match status" value="1"/>
</dbReference>
<dbReference type="GO" id="GO:0005694">
    <property type="term" value="C:chromosome"/>
    <property type="evidence" value="ECO:0007669"/>
    <property type="project" value="TreeGrafter"/>
</dbReference>
<dbReference type="InterPro" id="IPR008942">
    <property type="entry name" value="ENTH_VHS"/>
</dbReference>
<feature type="compositionally biased region" description="Basic and acidic residues" evidence="1">
    <location>
        <begin position="704"/>
        <end position="718"/>
    </location>
</feature>
<evidence type="ECO:0000313" key="2">
    <source>
        <dbReference type="EMBL" id="EIE18629.1"/>
    </source>
</evidence>
<sequence length="718" mass="76670">MLDASVLNKLAEVIEKATDKRRLDVDPTALQQLKFLCKASDENVRSAFDLLLDRLKAQDAQTRLHALEVCNLLFARSRAFRTAAAAQFPALLEASIGFRPARPLPGPTHLATQLRERALDAVERWNDNYGVFYQQARAFHYSIRLGVRYLKGVLKMKFPELRARAAAAEAEARRREERAQQILQAKYRRIVADFGAGTAEIQSVLDQVHRCFELLRADSPPAQPPPRLTSAPADEEDWEDVDADKDMDAADEAEGLADYGATEAPEELLTDAAAYGGVPLLGRAPDPAVLENLHALQRELVNRHLPTLQEWLRVMVKADVGEAGSEEHTERERLMREAVNLRSGITLAQDRYGVLKSILPDQALTTSAISPTDKAPVMPAGQHLHYWDSADEANALVNMRGMELQNHWGPVNANATLPPERLSALFGTVATYYTPPEPQGKSSTPLPPPELKEPALKPPLRKPPGKTLVGPSAAQLLASRFGGNAAAPSGAQQQLGAPNPAAASSVPDTLLQRRSDGIVQKSEGGAAAQIPLISSASIAPLHQPSTAAAAAGRSPAAAARTAAAALPGAGSAAAQRPSQAHQWPAAAAAAAAMGNPGAHSERQMAAAAAGSQDAHSERPGRAQAAADRAHNAAVLAEAALSSEAMARLLHEQELRGARRGTGASRNGRTTGVKRKLGVRDRLARKLLSGRAAAATAGELAAADAESHRDRMSNRWEEV</sequence>
<keyword evidence="3" id="KW-1185">Reference proteome</keyword>
<accession>I0YJR0</accession>
<dbReference type="AlphaFoldDB" id="I0YJR0"/>
<feature type="region of interest" description="Disordered" evidence="1">
    <location>
        <begin position="433"/>
        <end position="470"/>
    </location>
</feature>
<name>I0YJR0_COCSC</name>
<gene>
    <name evidence="2" type="ORF">COCSUDRAFT_45128</name>
</gene>
<dbReference type="InterPro" id="IPR018610">
    <property type="entry name" value="UVSSA"/>
</dbReference>
<dbReference type="InterPro" id="IPR049408">
    <property type="entry name" value="UVSSA_N_a-solenoid_rpt"/>
</dbReference>
<dbReference type="GeneID" id="17036757"/>
<dbReference type="RefSeq" id="XP_005643173.1">
    <property type="nucleotide sequence ID" value="XM_005643116.1"/>
</dbReference>
<dbReference type="GO" id="GO:0000993">
    <property type="term" value="F:RNA polymerase II complex binding"/>
    <property type="evidence" value="ECO:0007669"/>
    <property type="project" value="TreeGrafter"/>
</dbReference>
<feature type="region of interest" description="Disordered" evidence="1">
    <location>
        <begin position="570"/>
        <end position="629"/>
    </location>
</feature>
<dbReference type="PANTHER" id="PTHR28670">
    <property type="entry name" value="UV-STIMULATED SCAFFOLD PROTEIN A"/>
    <property type="match status" value="1"/>
</dbReference>
<feature type="region of interest" description="Disordered" evidence="1">
    <location>
        <begin position="483"/>
        <end position="508"/>
    </location>
</feature>
<dbReference type="EMBL" id="AGSI01000022">
    <property type="protein sequence ID" value="EIE18629.1"/>
    <property type="molecule type" value="Genomic_DNA"/>
</dbReference>
<evidence type="ECO:0000256" key="1">
    <source>
        <dbReference type="SAM" id="MobiDB-lite"/>
    </source>
</evidence>
<evidence type="ECO:0000313" key="3">
    <source>
        <dbReference type="Proteomes" id="UP000007264"/>
    </source>
</evidence>
<dbReference type="STRING" id="574566.I0YJR0"/>
<dbReference type="eggNOG" id="KOG2374">
    <property type="taxonomic scope" value="Eukaryota"/>
</dbReference>
<dbReference type="KEGG" id="csl:COCSUDRAFT_45128"/>
<protein>
    <recommendedName>
        <fullName evidence="4">VHS domain-containing protein</fullName>
    </recommendedName>
</protein>
<comment type="caution">
    <text evidence="2">The sequence shown here is derived from an EMBL/GenBank/DDBJ whole genome shotgun (WGS) entry which is preliminary data.</text>
</comment>
<dbReference type="PANTHER" id="PTHR28670:SF1">
    <property type="entry name" value="UV-STIMULATED SCAFFOLD PROTEIN A"/>
    <property type="match status" value="1"/>
</dbReference>
<feature type="region of interest" description="Disordered" evidence="1">
    <location>
        <begin position="655"/>
        <end position="675"/>
    </location>
</feature>
<dbReference type="GO" id="GO:0006283">
    <property type="term" value="P:transcription-coupled nucleotide-excision repair"/>
    <property type="evidence" value="ECO:0007669"/>
    <property type="project" value="TreeGrafter"/>
</dbReference>
<proteinExistence type="predicted"/>
<reference evidence="2 3" key="1">
    <citation type="journal article" date="2012" name="Genome Biol.">
        <title>The genome of the polar eukaryotic microalga coccomyxa subellipsoidea reveals traits of cold adaptation.</title>
        <authorList>
            <person name="Blanc G."/>
            <person name="Agarkova I."/>
            <person name="Grimwood J."/>
            <person name="Kuo A."/>
            <person name="Brueggeman A."/>
            <person name="Dunigan D."/>
            <person name="Gurnon J."/>
            <person name="Ladunga I."/>
            <person name="Lindquist E."/>
            <person name="Lucas S."/>
            <person name="Pangilinan J."/>
            <person name="Proschold T."/>
            <person name="Salamov A."/>
            <person name="Schmutz J."/>
            <person name="Weeks D."/>
            <person name="Yamada T."/>
            <person name="Claverie J.M."/>
            <person name="Grigoriev I."/>
            <person name="Van Etten J."/>
            <person name="Lomsadze A."/>
            <person name="Borodovsky M."/>
        </authorList>
    </citation>
    <scope>NUCLEOTIDE SEQUENCE [LARGE SCALE GENOMIC DNA]</scope>
    <source>
        <strain evidence="2 3">C-169</strain>
    </source>
</reference>
<organism evidence="2 3">
    <name type="scientific">Coccomyxa subellipsoidea (strain C-169)</name>
    <name type="common">Green microalga</name>
    <dbReference type="NCBI Taxonomy" id="574566"/>
    <lineage>
        <taxon>Eukaryota</taxon>
        <taxon>Viridiplantae</taxon>
        <taxon>Chlorophyta</taxon>
        <taxon>core chlorophytes</taxon>
        <taxon>Trebouxiophyceae</taxon>
        <taxon>Trebouxiophyceae incertae sedis</taxon>
        <taxon>Coccomyxaceae</taxon>
        <taxon>Coccomyxa</taxon>
        <taxon>Coccomyxa subellipsoidea</taxon>
    </lineage>
</organism>